<comment type="similarity">
    <text evidence="2">Belongs to the PpiC/parvulin rotamase family.</text>
</comment>
<evidence type="ECO:0000256" key="1">
    <source>
        <dbReference type="ARBA" id="ARBA00000971"/>
    </source>
</evidence>
<organism evidence="11 12">
    <name type="scientific">Paracoccus amoyensis</name>
    <dbReference type="NCBI Taxonomy" id="2760093"/>
    <lineage>
        <taxon>Bacteria</taxon>
        <taxon>Pseudomonadati</taxon>
        <taxon>Pseudomonadota</taxon>
        <taxon>Alphaproteobacteria</taxon>
        <taxon>Rhodobacterales</taxon>
        <taxon>Paracoccaceae</taxon>
        <taxon>Paracoccus</taxon>
    </lineage>
</organism>
<protein>
    <recommendedName>
        <fullName evidence="4">Parvulin-like PPIase</fullName>
        <ecNumber evidence="3">5.2.1.8</ecNumber>
    </recommendedName>
    <alternativeName>
        <fullName evidence="6">Peptidyl-prolyl cis-trans isomerase plp</fullName>
    </alternativeName>
    <alternativeName>
        <fullName evidence="7">Rotamase plp</fullName>
    </alternativeName>
</protein>
<dbReference type="Gene3D" id="3.10.50.40">
    <property type="match status" value="1"/>
</dbReference>
<evidence type="ECO:0000259" key="10">
    <source>
        <dbReference type="PROSITE" id="PS50198"/>
    </source>
</evidence>
<comment type="caution">
    <text evidence="11">The sequence shown here is derived from an EMBL/GenBank/DDBJ whole genome shotgun (WGS) entry which is preliminary data.</text>
</comment>
<evidence type="ECO:0000256" key="4">
    <source>
        <dbReference type="ARBA" id="ARBA00018370"/>
    </source>
</evidence>
<comment type="catalytic activity">
    <reaction evidence="1">
        <text>[protein]-peptidylproline (omega=180) = [protein]-peptidylproline (omega=0)</text>
        <dbReference type="Rhea" id="RHEA:16237"/>
        <dbReference type="Rhea" id="RHEA-COMP:10747"/>
        <dbReference type="Rhea" id="RHEA-COMP:10748"/>
        <dbReference type="ChEBI" id="CHEBI:83833"/>
        <dbReference type="ChEBI" id="CHEBI:83834"/>
        <dbReference type="EC" id="5.2.1.8"/>
    </reaction>
</comment>
<sequence length="281" mass="30650">MFKPSLLAAVLFAVPLMTPVQVLAQDQTAETVVATVNGQDITLGQMIVMKQSMQDPSVAALPAQDLWDMLLDQLVRQAVMAGEGAENAGVRAQLELQRRNTLATAAVTKLAEAAPTDAEIQAAYDRLFADAAPVEEYSAAHILVATEDEAKEVKQRLDEGADFGEVAAEKSTDNSSQNKGDLGWFSAEMMVEPFAKAVQALEKGQISDPVQSDFGWHVIQLNDTRMREVPKLEEVRTEVEQMVRREKLEAEVERLVGDAKVEKTEGIPAEAMNNDALLEAE</sequence>
<dbReference type="SUPFAM" id="SSF109998">
    <property type="entry name" value="Triger factor/SurA peptide-binding domain-like"/>
    <property type="match status" value="1"/>
</dbReference>
<proteinExistence type="inferred from homology"/>
<feature type="domain" description="PpiC" evidence="10">
    <location>
        <begin position="134"/>
        <end position="223"/>
    </location>
</feature>
<dbReference type="Gene3D" id="1.10.8.1040">
    <property type="match status" value="1"/>
</dbReference>
<dbReference type="Pfam" id="PF00639">
    <property type="entry name" value="Rotamase"/>
    <property type="match status" value="1"/>
</dbReference>
<evidence type="ECO:0000256" key="6">
    <source>
        <dbReference type="ARBA" id="ARBA00030642"/>
    </source>
</evidence>
<keyword evidence="9" id="KW-0732">Signal</keyword>
<dbReference type="InterPro" id="IPR050245">
    <property type="entry name" value="PrsA_foldase"/>
</dbReference>
<dbReference type="PANTHER" id="PTHR47245">
    <property type="entry name" value="PEPTIDYLPROLYL ISOMERASE"/>
    <property type="match status" value="1"/>
</dbReference>
<dbReference type="AlphaFoldDB" id="A0A926GD75"/>
<evidence type="ECO:0000256" key="5">
    <source>
        <dbReference type="ARBA" id="ARBA00023110"/>
    </source>
</evidence>
<keyword evidence="5 8" id="KW-0697">Rotamase</keyword>
<dbReference type="SUPFAM" id="SSF54534">
    <property type="entry name" value="FKBP-like"/>
    <property type="match status" value="1"/>
</dbReference>
<dbReference type="EMBL" id="JACOQL010000004">
    <property type="protein sequence ID" value="MBC9247866.1"/>
    <property type="molecule type" value="Genomic_DNA"/>
</dbReference>
<dbReference type="Proteomes" id="UP000608594">
    <property type="component" value="Unassembled WGS sequence"/>
</dbReference>
<dbReference type="EC" id="5.2.1.8" evidence="3"/>
<dbReference type="GO" id="GO:0003755">
    <property type="term" value="F:peptidyl-prolyl cis-trans isomerase activity"/>
    <property type="evidence" value="ECO:0007669"/>
    <property type="project" value="UniProtKB-KW"/>
</dbReference>
<evidence type="ECO:0000313" key="12">
    <source>
        <dbReference type="Proteomes" id="UP000608594"/>
    </source>
</evidence>
<keyword evidence="8 11" id="KW-0413">Isomerase</keyword>
<dbReference type="RefSeq" id="WP_187794355.1">
    <property type="nucleotide sequence ID" value="NZ_JACOQL010000004.1"/>
</dbReference>
<keyword evidence="12" id="KW-1185">Reference proteome</keyword>
<feature type="chain" id="PRO_5038031705" description="Parvulin-like PPIase" evidence="9">
    <location>
        <begin position="25"/>
        <end position="281"/>
    </location>
</feature>
<dbReference type="InterPro" id="IPR000297">
    <property type="entry name" value="PPIase_PpiC"/>
</dbReference>
<evidence type="ECO:0000256" key="3">
    <source>
        <dbReference type="ARBA" id="ARBA00013194"/>
    </source>
</evidence>
<evidence type="ECO:0000313" key="11">
    <source>
        <dbReference type="EMBL" id="MBC9247866.1"/>
    </source>
</evidence>
<dbReference type="InterPro" id="IPR027304">
    <property type="entry name" value="Trigger_fact/SurA_dom_sf"/>
</dbReference>
<gene>
    <name evidence="11" type="ORF">H4P12_14390</name>
</gene>
<evidence type="ECO:0000256" key="8">
    <source>
        <dbReference type="PROSITE-ProRule" id="PRU00278"/>
    </source>
</evidence>
<dbReference type="PANTHER" id="PTHR47245:SF2">
    <property type="entry name" value="PEPTIDYL-PROLYL CIS-TRANS ISOMERASE HP_0175-RELATED"/>
    <property type="match status" value="1"/>
</dbReference>
<name>A0A926GD75_9RHOB</name>
<accession>A0A926GD75</accession>
<evidence type="ECO:0000256" key="2">
    <source>
        <dbReference type="ARBA" id="ARBA00007656"/>
    </source>
</evidence>
<feature type="signal peptide" evidence="9">
    <location>
        <begin position="1"/>
        <end position="24"/>
    </location>
</feature>
<evidence type="ECO:0000256" key="7">
    <source>
        <dbReference type="ARBA" id="ARBA00031484"/>
    </source>
</evidence>
<reference evidence="11" key="1">
    <citation type="submission" date="2020-08" db="EMBL/GenBank/DDBJ databases">
        <title>Paracoccus amoyensis sp. nov., isolated from the surface seawater at coast of Xiamen, Fujian.</title>
        <authorList>
            <person name="Lyu L."/>
        </authorList>
    </citation>
    <scope>NUCLEOTIDE SEQUENCE</scope>
    <source>
        <strain evidence="11">11-3</strain>
    </source>
</reference>
<dbReference type="PROSITE" id="PS50198">
    <property type="entry name" value="PPIC_PPIASE_2"/>
    <property type="match status" value="1"/>
</dbReference>
<evidence type="ECO:0000256" key="9">
    <source>
        <dbReference type="SAM" id="SignalP"/>
    </source>
</evidence>
<dbReference type="InterPro" id="IPR046357">
    <property type="entry name" value="PPIase_dom_sf"/>
</dbReference>